<evidence type="ECO:0000313" key="3">
    <source>
        <dbReference type="Proteomes" id="UP001186944"/>
    </source>
</evidence>
<proteinExistence type="predicted"/>
<dbReference type="Proteomes" id="UP001186944">
    <property type="component" value="Unassembled WGS sequence"/>
</dbReference>
<comment type="caution">
    <text evidence="2">The sequence shown here is derived from an EMBL/GenBank/DDBJ whole genome shotgun (WGS) entry which is preliminary data.</text>
</comment>
<feature type="region of interest" description="Disordered" evidence="1">
    <location>
        <begin position="151"/>
        <end position="211"/>
    </location>
</feature>
<dbReference type="EMBL" id="VSWD01000005">
    <property type="protein sequence ID" value="KAK3101027.1"/>
    <property type="molecule type" value="Genomic_DNA"/>
</dbReference>
<protein>
    <submittedName>
        <fullName evidence="2">Uncharacterized protein</fullName>
    </submittedName>
</protein>
<organism evidence="2 3">
    <name type="scientific">Pinctada imbricata</name>
    <name type="common">Atlantic pearl-oyster</name>
    <name type="synonym">Pinctada martensii</name>
    <dbReference type="NCBI Taxonomy" id="66713"/>
    <lineage>
        <taxon>Eukaryota</taxon>
        <taxon>Metazoa</taxon>
        <taxon>Spiralia</taxon>
        <taxon>Lophotrochozoa</taxon>
        <taxon>Mollusca</taxon>
        <taxon>Bivalvia</taxon>
        <taxon>Autobranchia</taxon>
        <taxon>Pteriomorphia</taxon>
        <taxon>Pterioida</taxon>
        <taxon>Pterioidea</taxon>
        <taxon>Pteriidae</taxon>
        <taxon>Pinctada</taxon>
    </lineage>
</organism>
<name>A0AA89C9H2_PINIB</name>
<sequence length="224" mass="24881">MPGNCSCPMVSKKDDTIRDCSKIKNKCNTTLVLTEVLSLTQGCKIQLCSVAWMAGIWIPMPGNCSFPMVSKPTDSIRANCDRVKRKCNTTLVLKEGVQRIQIGNISVTSYDLIMYSRDCINQIWIYKNLQEKLRNGSAEYNARNLGARYESERSGGTVLSTETVQEERGANIGSEQDNPEEDQGSDLTGYTQTSCNAFGNPQGYTKSTPQGFQHYQRGLTFNSS</sequence>
<evidence type="ECO:0000313" key="2">
    <source>
        <dbReference type="EMBL" id="KAK3101027.1"/>
    </source>
</evidence>
<keyword evidence="3" id="KW-1185">Reference proteome</keyword>
<accession>A0AA89C9H2</accession>
<reference evidence="2" key="1">
    <citation type="submission" date="2019-08" db="EMBL/GenBank/DDBJ databases">
        <title>The improved chromosome-level genome for the pearl oyster Pinctada fucata martensii using PacBio sequencing and Hi-C.</title>
        <authorList>
            <person name="Zheng Z."/>
        </authorList>
    </citation>
    <scope>NUCLEOTIDE SEQUENCE</scope>
    <source>
        <strain evidence="2">ZZ-2019</strain>
        <tissue evidence="2">Adductor muscle</tissue>
    </source>
</reference>
<gene>
    <name evidence="2" type="ORF">FSP39_000356</name>
</gene>
<dbReference type="AlphaFoldDB" id="A0AA89C9H2"/>
<evidence type="ECO:0000256" key="1">
    <source>
        <dbReference type="SAM" id="MobiDB-lite"/>
    </source>
</evidence>
<feature type="compositionally biased region" description="Polar residues" evidence="1">
    <location>
        <begin position="185"/>
        <end position="211"/>
    </location>
</feature>